<feature type="region of interest" description="Disordered" evidence="1">
    <location>
        <begin position="137"/>
        <end position="160"/>
    </location>
</feature>
<accession>A0A2I0INR5</accession>
<gene>
    <name evidence="2" type="ORF">CRG98_033933</name>
</gene>
<proteinExistence type="predicted"/>
<evidence type="ECO:0000313" key="3">
    <source>
        <dbReference type="Proteomes" id="UP000233551"/>
    </source>
</evidence>
<sequence length="160" mass="17332">MVPPASPLRTLIATLNDASCSELLPELPPPTVYFILMITLMELQLSISFPLHFPAPAPSVTPSTSNTLLTPQDTPPPSRATTLDPTKLSINLAEIFNAHMSMAPSAEVLKLIANEEEPPEPVPPTLIVKPFGFRIAPPPQAHHPTTHPNLGCKERRLNNS</sequence>
<keyword evidence="3" id="KW-1185">Reference proteome</keyword>
<evidence type="ECO:0000313" key="2">
    <source>
        <dbReference type="EMBL" id="PKI45617.1"/>
    </source>
</evidence>
<dbReference type="AlphaFoldDB" id="A0A2I0INR5"/>
<reference evidence="2 3" key="1">
    <citation type="submission" date="2017-11" db="EMBL/GenBank/DDBJ databases">
        <title>De-novo sequencing of pomegranate (Punica granatum L.) genome.</title>
        <authorList>
            <person name="Akparov Z."/>
            <person name="Amiraslanov A."/>
            <person name="Hajiyeva S."/>
            <person name="Abbasov M."/>
            <person name="Kaur K."/>
            <person name="Hamwieh A."/>
            <person name="Solovyev V."/>
            <person name="Salamov A."/>
            <person name="Braich B."/>
            <person name="Kosarev P."/>
            <person name="Mahmoud A."/>
            <person name="Hajiyev E."/>
            <person name="Babayeva S."/>
            <person name="Izzatullayeva V."/>
            <person name="Mammadov A."/>
            <person name="Mammadov A."/>
            <person name="Sharifova S."/>
            <person name="Ojaghi J."/>
            <person name="Eynullazada K."/>
            <person name="Bayramov B."/>
            <person name="Abdulazimova A."/>
            <person name="Shahmuradov I."/>
        </authorList>
    </citation>
    <scope>NUCLEOTIDE SEQUENCE [LARGE SCALE GENOMIC DNA]</scope>
    <source>
        <strain evidence="3">cv. AG2017</strain>
        <tissue evidence="2">Leaf</tissue>
    </source>
</reference>
<dbReference type="Proteomes" id="UP000233551">
    <property type="component" value="Unassembled WGS sequence"/>
</dbReference>
<feature type="region of interest" description="Disordered" evidence="1">
    <location>
        <begin position="60"/>
        <end position="83"/>
    </location>
</feature>
<evidence type="ECO:0000256" key="1">
    <source>
        <dbReference type="SAM" id="MobiDB-lite"/>
    </source>
</evidence>
<protein>
    <submittedName>
        <fullName evidence="2">Uncharacterized protein</fullName>
    </submittedName>
</protein>
<organism evidence="2 3">
    <name type="scientific">Punica granatum</name>
    <name type="common">Pomegranate</name>
    <dbReference type="NCBI Taxonomy" id="22663"/>
    <lineage>
        <taxon>Eukaryota</taxon>
        <taxon>Viridiplantae</taxon>
        <taxon>Streptophyta</taxon>
        <taxon>Embryophyta</taxon>
        <taxon>Tracheophyta</taxon>
        <taxon>Spermatophyta</taxon>
        <taxon>Magnoliopsida</taxon>
        <taxon>eudicotyledons</taxon>
        <taxon>Gunneridae</taxon>
        <taxon>Pentapetalae</taxon>
        <taxon>rosids</taxon>
        <taxon>malvids</taxon>
        <taxon>Myrtales</taxon>
        <taxon>Lythraceae</taxon>
        <taxon>Punica</taxon>
    </lineage>
</organism>
<comment type="caution">
    <text evidence="2">The sequence shown here is derived from an EMBL/GenBank/DDBJ whole genome shotgun (WGS) entry which is preliminary data.</text>
</comment>
<dbReference type="EMBL" id="PGOL01002702">
    <property type="protein sequence ID" value="PKI45617.1"/>
    <property type="molecule type" value="Genomic_DNA"/>
</dbReference>
<name>A0A2I0INR5_PUNGR</name>